<dbReference type="EMBL" id="JAAIIH010000008">
    <property type="protein sequence ID" value="NMN00670.1"/>
    <property type="molecule type" value="Genomic_DNA"/>
</dbReference>
<feature type="transmembrane region" description="Helical" evidence="1">
    <location>
        <begin position="80"/>
        <end position="103"/>
    </location>
</feature>
<sequence length="131" mass="14006">MIIAALGAALSGAEHASLYVLQTRHWLEPRTMDFFGITSAEDARATLKAARQQGRYNLMLAAMAVAGALLLIPSAQPWPIVAATLMTASTLCMTFAALMSIIAEPYRRKWATLQLVPPLVTLALLAVALLG</sequence>
<feature type="transmembrane region" description="Helical" evidence="1">
    <location>
        <begin position="56"/>
        <end position="74"/>
    </location>
</feature>
<protein>
    <submittedName>
        <fullName evidence="2">Epimerase</fullName>
    </submittedName>
</protein>
<evidence type="ECO:0000256" key="1">
    <source>
        <dbReference type="SAM" id="Phobius"/>
    </source>
</evidence>
<feature type="transmembrane region" description="Helical" evidence="1">
    <location>
        <begin position="110"/>
        <end position="130"/>
    </location>
</feature>
<keyword evidence="3" id="KW-1185">Reference proteome</keyword>
<dbReference type="InterPro" id="IPR009732">
    <property type="entry name" value="DUF1304"/>
</dbReference>
<evidence type="ECO:0000313" key="3">
    <source>
        <dbReference type="Proteomes" id="UP000588277"/>
    </source>
</evidence>
<dbReference type="Pfam" id="PF06993">
    <property type="entry name" value="DUF1304"/>
    <property type="match status" value="1"/>
</dbReference>
<dbReference type="AlphaFoldDB" id="A0A7Y0HZW5"/>
<organism evidence="2 3">
    <name type="scientific">Bifidobacterium moraviense</name>
    <dbReference type="NCBI Taxonomy" id="2675323"/>
    <lineage>
        <taxon>Bacteria</taxon>
        <taxon>Bacillati</taxon>
        <taxon>Actinomycetota</taxon>
        <taxon>Actinomycetes</taxon>
        <taxon>Bifidobacteriales</taxon>
        <taxon>Bifidobacteriaceae</taxon>
        <taxon>Bifidobacterium</taxon>
    </lineage>
</organism>
<keyword evidence="1" id="KW-0472">Membrane</keyword>
<comment type="caution">
    <text evidence="2">The sequence shown here is derived from an EMBL/GenBank/DDBJ whole genome shotgun (WGS) entry which is preliminary data.</text>
</comment>
<name>A0A7Y0HZW5_9BIFI</name>
<evidence type="ECO:0000313" key="2">
    <source>
        <dbReference type="EMBL" id="NMN00670.1"/>
    </source>
</evidence>
<reference evidence="2 3" key="1">
    <citation type="submission" date="2020-02" db="EMBL/GenBank/DDBJ databases">
        <title>Characterization of phylogenetic diversity of novel bifidobacterial species isolated in Czech ZOOs.</title>
        <authorList>
            <person name="Lugli G.A."/>
            <person name="Vera N.B."/>
            <person name="Ventura M."/>
        </authorList>
    </citation>
    <scope>NUCLEOTIDE SEQUENCE [LARGE SCALE GENOMIC DNA]</scope>
    <source>
        <strain evidence="2 3">DSM 109958</strain>
    </source>
</reference>
<keyword evidence="1" id="KW-1133">Transmembrane helix</keyword>
<proteinExistence type="predicted"/>
<keyword evidence="1" id="KW-0812">Transmembrane</keyword>
<accession>A0A7Y0HZW5</accession>
<gene>
    <name evidence="2" type="ORF">G1C96_1249</name>
</gene>
<dbReference type="Proteomes" id="UP000588277">
    <property type="component" value="Unassembled WGS sequence"/>
</dbReference>